<dbReference type="PANTHER" id="PTHR30222:SF12">
    <property type="entry name" value="NORSPERMIDINE SENSOR"/>
    <property type="match status" value="1"/>
</dbReference>
<dbReference type="InterPro" id="IPR001188">
    <property type="entry name" value="Sperm_putr-bd"/>
</dbReference>
<evidence type="ECO:0000256" key="4">
    <source>
        <dbReference type="ARBA" id="ARBA00022764"/>
    </source>
</evidence>
<dbReference type="GO" id="GO:0015846">
    <property type="term" value="P:polyamine transport"/>
    <property type="evidence" value="ECO:0007669"/>
    <property type="project" value="InterPro"/>
</dbReference>
<dbReference type="RefSeq" id="WP_143126468.1">
    <property type="nucleotide sequence ID" value="NZ_VJMG01000049.1"/>
</dbReference>
<keyword evidence="3 6" id="KW-0732">Signal</keyword>
<comment type="function">
    <text evidence="5">Required for the activity of the bacterial periplasmic transport system of putrescine.</text>
</comment>
<reference evidence="7 8" key="1">
    <citation type="submission" date="2019-07" db="EMBL/GenBank/DDBJ databases">
        <title>Ln-dependent methylotrophs.</title>
        <authorList>
            <person name="Tani A."/>
        </authorList>
    </citation>
    <scope>NUCLEOTIDE SEQUENCE [LARGE SCALE GENOMIC DNA]</scope>
    <source>
        <strain evidence="7 8">SM12</strain>
    </source>
</reference>
<gene>
    <name evidence="7" type="ORF">FNA46_17325</name>
</gene>
<dbReference type="PANTHER" id="PTHR30222">
    <property type="entry name" value="SPERMIDINE/PUTRESCINE-BINDING PERIPLASMIC PROTEIN"/>
    <property type="match status" value="1"/>
</dbReference>
<dbReference type="InterPro" id="IPR006059">
    <property type="entry name" value="SBP"/>
</dbReference>
<dbReference type="PRINTS" id="PR00909">
    <property type="entry name" value="SPERMDNBNDNG"/>
</dbReference>
<keyword evidence="8" id="KW-1185">Reference proteome</keyword>
<dbReference type="CDD" id="cd13659">
    <property type="entry name" value="PBP2_PotF"/>
    <property type="match status" value="1"/>
</dbReference>
<accession>A0A549T4M2</accession>
<comment type="caution">
    <text evidence="7">The sequence shown here is derived from an EMBL/GenBank/DDBJ whole genome shotgun (WGS) entry which is preliminary data.</text>
</comment>
<comment type="similarity">
    <text evidence="5">Belongs to the bacterial solute-binding protein PotD/PotF family.</text>
</comment>
<dbReference type="GO" id="GO:0019808">
    <property type="term" value="F:polyamine binding"/>
    <property type="evidence" value="ECO:0007669"/>
    <property type="project" value="InterPro"/>
</dbReference>
<protein>
    <recommendedName>
        <fullName evidence="5">Putrescine-binding periplasmic protein</fullName>
    </recommendedName>
</protein>
<evidence type="ECO:0000256" key="3">
    <source>
        <dbReference type="ARBA" id="ARBA00022729"/>
    </source>
</evidence>
<dbReference type="PIRSF" id="PIRSF019574">
    <property type="entry name" value="Periplasmic_polyamine_BP"/>
    <property type="match status" value="1"/>
</dbReference>
<dbReference type="Proteomes" id="UP000316801">
    <property type="component" value="Unassembled WGS sequence"/>
</dbReference>
<keyword evidence="4 5" id="KW-0574">Periplasm</keyword>
<organism evidence="7 8">
    <name type="scientific">Rhizobium straminoryzae</name>
    <dbReference type="NCBI Taxonomy" id="1387186"/>
    <lineage>
        <taxon>Bacteria</taxon>
        <taxon>Pseudomonadati</taxon>
        <taxon>Pseudomonadota</taxon>
        <taxon>Alphaproteobacteria</taxon>
        <taxon>Hyphomicrobiales</taxon>
        <taxon>Rhizobiaceae</taxon>
        <taxon>Rhizobium/Agrobacterium group</taxon>
        <taxon>Rhizobium</taxon>
    </lineage>
</organism>
<evidence type="ECO:0000256" key="2">
    <source>
        <dbReference type="ARBA" id="ARBA00022448"/>
    </source>
</evidence>
<dbReference type="Gene3D" id="3.40.190.10">
    <property type="entry name" value="Periplasmic binding protein-like II"/>
    <property type="match status" value="2"/>
</dbReference>
<evidence type="ECO:0000256" key="1">
    <source>
        <dbReference type="ARBA" id="ARBA00004418"/>
    </source>
</evidence>
<dbReference type="AlphaFoldDB" id="A0A549T4M2"/>
<evidence type="ECO:0000256" key="5">
    <source>
        <dbReference type="PIRNR" id="PIRNR019574"/>
    </source>
</evidence>
<evidence type="ECO:0000256" key="6">
    <source>
        <dbReference type="SAM" id="SignalP"/>
    </source>
</evidence>
<evidence type="ECO:0000313" key="8">
    <source>
        <dbReference type="Proteomes" id="UP000316801"/>
    </source>
</evidence>
<dbReference type="GO" id="GO:0042597">
    <property type="term" value="C:periplasmic space"/>
    <property type="evidence" value="ECO:0007669"/>
    <property type="project" value="UniProtKB-SubCell"/>
</dbReference>
<name>A0A549T4M2_9HYPH</name>
<feature type="chain" id="PRO_5021870700" description="Putrescine-binding periplasmic protein" evidence="6">
    <location>
        <begin position="24"/>
        <end position="364"/>
    </location>
</feature>
<dbReference type="Pfam" id="PF13416">
    <property type="entry name" value="SBP_bac_8"/>
    <property type="match status" value="1"/>
</dbReference>
<comment type="subcellular location">
    <subcellularLocation>
        <location evidence="1 5">Periplasm</location>
    </subcellularLocation>
</comment>
<proteinExistence type="inferred from homology"/>
<keyword evidence="2 5" id="KW-0813">Transport</keyword>
<dbReference type="SUPFAM" id="SSF53850">
    <property type="entry name" value="Periplasmic binding protein-like II"/>
    <property type="match status" value="1"/>
</dbReference>
<dbReference type="EMBL" id="VJMG01000049">
    <property type="protein sequence ID" value="TRL36760.1"/>
    <property type="molecule type" value="Genomic_DNA"/>
</dbReference>
<sequence>MKSPMLRMLALAVSALAATAAAAQEREVHVYNWSDYIDPSILEDFTKETGIKVVYDVFDDNSLLETKLLAGGSGYDVVVPTGPFLQRQIKAGVYRKLDKSKLPNISNMWPEVMTRLAKYDKDNEHAVNYMWGTTGIGYNIDKIKAVLGDTPIDSWDVLFKPENAAKLKACGINVLDAPDETFAIALNYLHKDPNSKEIADIRAAGEVYSKIRPYARSINSAAYINDLANGDICITIGWSGDILQAKKRAEEAKNGVKINYVIPKEGTYMWFDNLAIPADAKNVEEAHAFINYLMKPEVIAKASNYVQYANGNLASQQFVDKEILDNPSVYPTKEVLGRLFTISPYEGKSQKEVTSVWTKFKNGR</sequence>
<feature type="signal peptide" evidence="6">
    <location>
        <begin position="1"/>
        <end position="23"/>
    </location>
</feature>
<evidence type="ECO:0000313" key="7">
    <source>
        <dbReference type="EMBL" id="TRL36760.1"/>
    </source>
</evidence>